<feature type="non-terminal residue" evidence="1">
    <location>
        <position position="1"/>
    </location>
</feature>
<proteinExistence type="predicted"/>
<protein>
    <submittedName>
        <fullName evidence="1">Uncharacterized protein</fullName>
    </submittedName>
</protein>
<name>A0A0X3PTA7_SCHSO</name>
<sequence length="115" mass="12737">GRSPIGYRAASYIPRMILPTKTRETGIAISGLQAVISQPYPTPGTAASKAPSRDLVEQNSTDYSLCHEFVFLPVSIRKIKYYIWVLSDRLQDLLDPLNLVVYTTTPPVASEQLVV</sequence>
<organism evidence="1">
    <name type="scientific">Schistocephalus solidus</name>
    <name type="common">Tapeworm</name>
    <dbReference type="NCBI Taxonomy" id="70667"/>
    <lineage>
        <taxon>Eukaryota</taxon>
        <taxon>Metazoa</taxon>
        <taxon>Spiralia</taxon>
        <taxon>Lophotrochozoa</taxon>
        <taxon>Platyhelminthes</taxon>
        <taxon>Cestoda</taxon>
        <taxon>Eucestoda</taxon>
        <taxon>Diphyllobothriidea</taxon>
        <taxon>Diphyllobothriidae</taxon>
        <taxon>Schistocephalus</taxon>
    </lineage>
</organism>
<dbReference type="EMBL" id="GEEE01008030">
    <property type="protein sequence ID" value="JAP55195.1"/>
    <property type="molecule type" value="Transcribed_RNA"/>
</dbReference>
<accession>A0A0X3PTA7</accession>
<evidence type="ECO:0000313" key="1">
    <source>
        <dbReference type="EMBL" id="JAP55195.1"/>
    </source>
</evidence>
<gene>
    <name evidence="1" type="ORF">TR143627</name>
</gene>
<dbReference type="AlphaFoldDB" id="A0A0X3PTA7"/>
<reference evidence="1" key="1">
    <citation type="submission" date="2016-01" db="EMBL/GenBank/DDBJ databases">
        <title>Reference transcriptome for the parasite Schistocephalus solidus: insights into the molecular evolution of parasitism.</title>
        <authorList>
            <person name="Hebert F.O."/>
            <person name="Grambauer S."/>
            <person name="Barber I."/>
            <person name="Landry C.R."/>
            <person name="Aubin-Horth N."/>
        </authorList>
    </citation>
    <scope>NUCLEOTIDE SEQUENCE</scope>
</reference>